<reference evidence="14" key="1">
    <citation type="submission" date="2012-09" db="EMBL/GenBank/DDBJ databases">
        <authorList>
            <person name="Martin A.A."/>
        </authorList>
    </citation>
    <scope>NUCLEOTIDE SEQUENCE</scope>
</reference>
<evidence type="ECO:0000256" key="11">
    <source>
        <dbReference type="SAM" id="MobiDB-lite"/>
    </source>
</evidence>
<dbReference type="SUPFAM" id="SSF57716">
    <property type="entry name" value="Glucocorticoid receptor-like (DNA-binding domain)"/>
    <property type="match status" value="1"/>
</dbReference>
<dbReference type="Pfam" id="PF00104">
    <property type="entry name" value="Hormone_recep"/>
    <property type="match status" value="1"/>
</dbReference>
<evidence type="ECO:0000256" key="4">
    <source>
        <dbReference type="ARBA" id="ARBA00022771"/>
    </source>
</evidence>
<dbReference type="InterPro" id="IPR035500">
    <property type="entry name" value="NHR-like_dom_sf"/>
</dbReference>
<dbReference type="STRING" id="6313.A0A0K0D4N2"/>
<dbReference type="Gene3D" id="3.30.50.10">
    <property type="entry name" value="Erythroid Transcription Factor GATA-1, subunit A"/>
    <property type="match status" value="1"/>
</dbReference>
<keyword evidence="14" id="KW-1185">Reference proteome</keyword>
<dbReference type="GO" id="GO:0008270">
    <property type="term" value="F:zinc ion binding"/>
    <property type="evidence" value="ECO:0007669"/>
    <property type="project" value="UniProtKB-KW"/>
</dbReference>
<name>A0A0K0D4N2_ANGCA</name>
<dbReference type="GO" id="GO:0000978">
    <property type="term" value="F:RNA polymerase II cis-regulatory region sequence-specific DNA binding"/>
    <property type="evidence" value="ECO:0007669"/>
    <property type="project" value="InterPro"/>
</dbReference>
<dbReference type="SUPFAM" id="SSF48508">
    <property type="entry name" value="Nuclear receptor ligand-binding domain"/>
    <property type="match status" value="1"/>
</dbReference>
<sequence length="384" mass="44440">MSQYEHFAYSVRFSKTFFRRTIVSEQTFICQYNGNCDVHKNIRCACRHCRFNKCLAVGMDAKAIQNDRDRIGPTKKAKLSSGSDEDQTVTPHRMQDQEIVEHLTQVEGLCQELRRCVMSEVSTVQQALSSPCLLFETPDLMIDCFVLESILTLLNSTFLVTEDLCTPFQPSTVFKELYPASMNDIRMWNIREMRICIEWGKTFEAYQRLSHFDQFALVRNFAFAFNLLNRVFYSPDHGPDKIVFQNGAFIMRQPQQQVQLSGCRPIYTRQMDEIMLPFRRLQLSVSEFATFKAALFFNPDALDLSSQAKPDVYEERNKYLSALFTCITNKLGVAAGVQKYGSLLMMTASIQNILAQNEENMQVMELFKNWEVDPFVKELCMKRA</sequence>
<protein>
    <submittedName>
        <fullName evidence="15">Ligand-binding domain of nuclear hormone receptor</fullName>
    </submittedName>
</protein>
<dbReference type="SMART" id="SM00399">
    <property type="entry name" value="ZnF_C4"/>
    <property type="match status" value="1"/>
</dbReference>
<dbReference type="PROSITE" id="PS51843">
    <property type="entry name" value="NR_LBD"/>
    <property type="match status" value="1"/>
</dbReference>
<dbReference type="CDD" id="cd06960">
    <property type="entry name" value="NR_DBD_HNF4A"/>
    <property type="match status" value="1"/>
</dbReference>
<feature type="region of interest" description="Disordered" evidence="11">
    <location>
        <begin position="72"/>
        <end position="92"/>
    </location>
</feature>
<evidence type="ECO:0000256" key="1">
    <source>
        <dbReference type="ARBA" id="ARBA00004123"/>
    </source>
</evidence>
<evidence type="ECO:0000256" key="3">
    <source>
        <dbReference type="ARBA" id="ARBA00022723"/>
    </source>
</evidence>
<reference evidence="15" key="2">
    <citation type="submission" date="2017-02" db="UniProtKB">
        <authorList>
            <consortium name="WormBaseParasite"/>
        </authorList>
    </citation>
    <scope>IDENTIFICATION</scope>
</reference>
<dbReference type="SMART" id="SM00430">
    <property type="entry name" value="HOLI"/>
    <property type="match status" value="1"/>
</dbReference>
<keyword evidence="9" id="KW-0675">Receptor</keyword>
<keyword evidence="10" id="KW-0539">Nucleus</keyword>
<feature type="domain" description="NR LBD" evidence="13">
    <location>
        <begin position="145"/>
        <end position="383"/>
    </location>
</feature>
<keyword evidence="7" id="KW-0238">DNA-binding</keyword>
<organism evidence="14 15">
    <name type="scientific">Angiostrongylus cantonensis</name>
    <name type="common">Rat lungworm</name>
    <dbReference type="NCBI Taxonomy" id="6313"/>
    <lineage>
        <taxon>Eukaryota</taxon>
        <taxon>Metazoa</taxon>
        <taxon>Ecdysozoa</taxon>
        <taxon>Nematoda</taxon>
        <taxon>Chromadorea</taxon>
        <taxon>Rhabditida</taxon>
        <taxon>Rhabditina</taxon>
        <taxon>Rhabditomorpha</taxon>
        <taxon>Strongyloidea</taxon>
        <taxon>Metastrongylidae</taxon>
        <taxon>Angiostrongylus</taxon>
    </lineage>
</organism>
<keyword evidence="6" id="KW-0805">Transcription regulation</keyword>
<proteinExistence type="inferred from homology"/>
<dbReference type="InterPro" id="IPR001628">
    <property type="entry name" value="Znf_hrmn_rcpt"/>
</dbReference>
<dbReference type="InterPro" id="IPR013088">
    <property type="entry name" value="Znf_NHR/GATA"/>
</dbReference>
<feature type="domain" description="Nuclear receptor" evidence="12">
    <location>
        <begin position="1"/>
        <end position="66"/>
    </location>
</feature>
<keyword evidence="4" id="KW-0863">Zinc-finger</keyword>
<dbReference type="PRINTS" id="PR00398">
    <property type="entry name" value="STRDHORMONER"/>
</dbReference>
<dbReference type="PROSITE" id="PS51030">
    <property type="entry name" value="NUCLEAR_REC_DBD_2"/>
    <property type="match status" value="1"/>
</dbReference>
<dbReference type="CDD" id="cd06157">
    <property type="entry name" value="NR_LBD"/>
    <property type="match status" value="1"/>
</dbReference>
<evidence type="ECO:0000313" key="15">
    <source>
        <dbReference type="WBParaSite" id="ACAC_0000502701-mRNA-1"/>
    </source>
</evidence>
<evidence type="ECO:0000259" key="12">
    <source>
        <dbReference type="PROSITE" id="PS51030"/>
    </source>
</evidence>
<dbReference type="InterPro" id="IPR000536">
    <property type="entry name" value="Nucl_hrmn_rcpt_lig-bd"/>
</dbReference>
<keyword evidence="5" id="KW-0862">Zinc</keyword>
<dbReference type="InterPro" id="IPR050274">
    <property type="entry name" value="Nuclear_hormone_rcpt_NR2"/>
</dbReference>
<keyword evidence="3" id="KW-0479">Metal-binding</keyword>
<dbReference type="GO" id="GO:0003700">
    <property type="term" value="F:DNA-binding transcription factor activity"/>
    <property type="evidence" value="ECO:0007669"/>
    <property type="project" value="InterPro"/>
</dbReference>
<dbReference type="GO" id="GO:0005634">
    <property type="term" value="C:nucleus"/>
    <property type="evidence" value="ECO:0007669"/>
    <property type="project" value="UniProtKB-SubCell"/>
</dbReference>
<evidence type="ECO:0000256" key="9">
    <source>
        <dbReference type="ARBA" id="ARBA00023170"/>
    </source>
</evidence>
<dbReference type="AlphaFoldDB" id="A0A0K0D4N2"/>
<evidence type="ECO:0000259" key="13">
    <source>
        <dbReference type="PROSITE" id="PS51843"/>
    </source>
</evidence>
<comment type="subcellular location">
    <subcellularLocation>
        <location evidence="1">Nucleus</location>
    </subcellularLocation>
</comment>
<dbReference type="InterPro" id="IPR049636">
    <property type="entry name" value="HNF4-like_DBD"/>
</dbReference>
<dbReference type="Pfam" id="PF00105">
    <property type="entry name" value="zf-C4"/>
    <property type="match status" value="1"/>
</dbReference>
<accession>A0A0K0D4N2</accession>
<keyword evidence="8" id="KW-0804">Transcription</keyword>
<dbReference type="Proteomes" id="UP000035642">
    <property type="component" value="Unassembled WGS sequence"/>
</dbReference>
<evidence type="ECO:0000256" key="10">
    <source>
        <dbReference type="ARBA" id="ARBA00023242"/>
    </source>
</evidence>
<evidence type="ECO:0000256" key="6">
    <source>
        <dbReference type="ARBA" id="ARBA00023015"/>
    </source>
</evidence>
<evidence type="ECO:0000256" key="2">
    <source>
        <dbReference type="ARBA" id="ARBA00005993"/>
    </source>
</evidence>
<dbReference type="WBParaSite" id="ACAC_0000502701-mRNA-1">
    <property type="protein sequence ID" value="ACAC_0000502701-mRNA-1"/>
    <property type="gene ID" value="ACAC_0000502701"/>
</dbReference>
<evidence type="ECO:0000256" key="7">
    <source>
        <dbReference type="ARBA" id="ARBA00023125"/>
    </source>
</evidence>
<comment type="similarity">
    <text evidence="2">Belongs to the nuclear hormone receptor family.</text>
</comment>
<evidence type="ECO:0000256" key="5">
    <source>
        <dbReference type="ARBA" id="ARBA00022833"/>
    </source>
</evidence>
<dbReference type="Gene3D" id="1.10.565.10">
    <property type="entry name" value="Retinoid X Receptor"/>
    <property type="match status" value="1"/>
</dbReference>
<evidence type="ECO:0000313" key="14">
    <source>
        <dbReference type="Proteomes" id="UP000035642"/>
    </source>
</evidence>
<dbReference type="PANTHER" id="PTHR24083">
    <property type="entry name" value="NUCLEAR HORMONE RECEPTOR"/>
    <property type="match status" value="1"/>
</dbReference>
<evidence type="ECO:0000256" key="8">
    <source>
        <dbReference type="ARBA" id="ARBA00023163"/>
    </source>
</evidence>
<dbReference type="InterPro" id="IPR001723">
    <property type="entry name" value="Nuclear_hrmn_rcpt"/>
</dbReference>